<evidence type="ECO:0000256" key="5">
    <source>
        <dbReference type="ARBA" id="ARBA00022801"/>
    </source>
</evidence>
<evidence type="ECO:0000256" key="7">
    <source>
        <dbReference type="ARBA" id="ARBA00031828"/>
    </source>
</evidence>
<name>A0A1J5SKX0_9ZZZZ</name>
<comment type="similarity">
    <text evidence="2">Belongs to the GmhB family.</text>
</comment>
<dbReference type="GO" id="GO:0016791">
    <property type="term" value="F:phosphatase activity"/>
    <property type="evidence" value="ECO:0007669"/>
    <property type="project" value="InterPro"/>
</dbReference>
<dbReference type="InterPro" id="IPR023214">
    <property type="entry name" value="HAD_sf"/>
</dbReference>
<protein>
    <recommendedName>
        <fullName evidence="7">D,D-heptose 1,7-bisphosphate phosphatase</fullName>
    </recommendedName>
</protein>
<dbReference type="PANTHER" id="PTHR42891">
    <property type="entry name" value="D-GLYCERO-BETA-D-MANNO-HEPTOSE-1,7-BISPHOSPHATE 7-PHOSPHATASE"/>
    <property type="match status" value="1"/>
</dbReference>
<dbReference type="NCBIfam" id="TIGR01662">
    <property type="entry name" value="HAD-SF-IIIA"/>
    <property type="match status" value="1"/>
</dbReference>
<dbReference type="CDD" id="cd07503">
    <property type="entry name" value="HAD_HisB-N"/>
    <property type="match status" value="1"/>
</dbReference>
<sequence length="184" mass="19691">MPAAASRRFVLLDRDGTINVEKHYLSDPGQMELYPGVGPALRRLQDLGFGLAVITNQSGIGRGYFTLDTLERIHQRMRALLAAYGVVIDGIYLCPHAPEEACDCRKPLPGMVEAAVAELGFDPTQAFLVGDKTVDMELARAVGATGILVRTGHGRAHEGQCAAALVVDDLPAAAALIERLLKEA</sequence>
<gene>
    <name evidence="8" type="primary">gmhB_2</name>
    <name evidence="8" type="ORF">GALL_87290</name>
</gene>
<dbReference type="InterPro" id="IPR004446">
    <property type="entry name" value="Heptose_bisP_phosphatase"/>
</dbReference>
<keyword evidence="5 8" id="KW-0378">Hydrolase</keyword>
<organism evidence="8">
    <name type="scientific">mine drainage metagenome</name>
    <dbReference type="NCBI Taxonomy" id="410659"/>
    <lineage>
        <taxon>unclassified sequences</taxon>
        <taxon>metagenomes</taxon>
        <taxon>ecological metagenomes</taxon>
    </lineage>
</organism>
<evidence type="ECO:0000256" key="6">
    <source>
        <dbReference type="ARBA" id="ARBA00023277"/>
    </source>
</evidence>
<dbReference type="PIRSF" id="PIRSF004682">
    <property type="entry name" value="GmhB"/>
    <property type="match status" value="1"/>
</dbReference>
<dbReference type="NCBIfam" id="TIGR01656">
    <property type="entry name" value="Histidinol-ppas"/>
    <property type="match status" value="1"/>
</dbReference>
<dbReference type="InterPro" id="IPR006549">
    <property type="entry name" value="HAD-SF_hydro_IIIA"/>
</dbReference>
<evidence type="ECO:0000256" key="2">
    <source>
        <dbReference type="ARBA" id="ARBA00005628"/>
    </source>
</evidence>
<dbReference type="GO" id="GO:0005975">
    <property type="term" value="P:carbohydrate metabolic process"/>
    <property type="evidence" value="ECO:0007669"/>
    <property type="project" value="InterPro"/>
</dbReference>
<reference evidence="8" key="1">
    <citation type="submission" date="2016-10" db="EMBL/GenBank/DDBJ databases">
        <title>Sequence of Gallionella enrichment culture.</title>
        <authorList>
            <person name="Poehlein A."/>
            <person name="Muehling M."/>
            <person name="Daniel R."/>
        </authorList>
    </citation>
    <scope>NUCLEOTIDE SEQUENCE</scope>
</reference>
<keyword evidence="4" id="KW-0479">Metal-binding</keyword>
<keyword evidence="6" id="KW-0119">Carbohydrate metabolism</keyword>
<dbReference type="InterPro" id="IPR006543">
    <property type="entry name" value="Histidinol-phos"/>
</dbReference>
<proteinExistence type="inferred from homology"/>
<keyword evidence="3" id="KW-0963">Cytoplasm</keyword>
<accession>A0A1J5SKX0</accession>
<dbReference type="Gene3D" id="3.40.50.1000">
    <property type="entry name" value="HAD superfamily/HAD-like"/>
    <property type="match status" value="1"/>
</dbReference>
<evidence type="ECO:0000256" key="3">
    <source>
        <dbReference type="ARBA" id="ARBA00022490"/>
    </source>
</evidence>
<dbReference type="AlphaFoldDB" id="A0A1J5SKX0"/>
<comment type="caution">
    <text evidence="8">The sequence shown here is derived from an EMBL/GenBank/DDBJ whole genome shotgun (WGS) entry which is preliminary data.</text>
</comment>
<dbReference type="InterPro" id="IPR036412">
    <property type="entry name" value="HAD-like_sf"/>
</dbReference>
<dbReference type="EMBL" id="MLJW01000028">
    <property type="protein sequence ID" value="OIR09122.1"/>
    <property type="molecule type" value="Genomic_DNA"/>
</dbReference>
<evidence type="ECO:0000256" key="4">
    <source>
        <dbReference type="ARBA" id="ARBA00022723"/>
    </source>
</evidence>
<comment type="subcellular location">
    <subcellularLocation>
        <location evidence="1">Cytoplasm</location>
    </subcellularLocation>
</comment>
<dbReference type="NCBIfam" id="NF006506">
    <property type="entry name" value="PRK08942.1"/>
    <property type="match status" value="1"/>
</dbReference>
<dbReference type="SUPFAM" id="SSF56784">
    <property type="entry name" value="HAD-like"/>
    <property type="match status" value="1"/>
</dbReference>
<evidence type="ECO:0000256" key="1">
    <source>
        <dbReference type="ARBA" id="ARBA00004496"/>
    </source>
</evidence>
<dbReference type="GO" id="GO:0046872">
    <property type="term" value="F:metal ion binding"/>
    <property type="evidence" value="ECO:0007669"/>
    <property type="project" value="UniProtKB-KW"/>
</dbReference>
<dbReference type="GO" id="GO:0005737">
    <property type="term" value="C:cytoplasm"/>
    <property type="evidence" value="ECO:0007669"/>
    <property type="project" value="UniProtKB-SubCell"/>
</dbReference>
<dbReference type="PANTHER" id="PTHR42891:SF1">
    <property type="entry name" value="D-GLYCERO-BETA-D-MANNO-HEPTOSE-1,7-BISPHOSPHATE 7-PHOSPHATASE"/>
    <property type="match status" value="1"/>
</dbReference>
<dbReference type="Pfam" id="PF13242">
    <property type="entry name" value="Hydrolase_like"/>
    <property type="match status" value="1"/>
</dbReference>
<evidence type="ECO:0000313" key="8">
    <source>
        <dbReference type="EMBL" id="OIR09122.1"/>
    </source>
</evidence>